<feature type="chain" id="PRO_5038961203" description="Lipoprotein" evidence="1">
    <location>
        <begin position="19"/>
        <end position="115"/>
    </location>
</feature>
<evidence type="ECO:0000313" key="3">
    <source>
        <dbReference type="Proteomes" id="UP000321118"/>
    </source>
</evidence>
<dbReference type="EMBL" id="BJUB01000013">
    <property type="protein sequence ID" value="GEK23042.1"/>
    <property type="molecule type" value="Genomic_DNA"/>
</dbReference>
<reference evidence="2 3" key="1">
    <citation type="submission" date="2019-07" db="EMBL/GenBank/DDBJ databases">
        <title>Whole genome shotgun sequence of Cellulomonas xylanilytica NBRC 101102.</title>
        <authorList>
            <person name="Hosoyama A."/>
            <person name="Uohara A."/>
            <person name="Ohji S."/>
            <person name="Ichikawa N."/>
        </authorList>
    </citation>
    <scope>NUCLEOTIDE SEQUENCE [LARGE SCALE GENOMIC DNA]</scope>
    <source>
        <strain evidence="2 3">NBRC 101102</strain>
    </source>
</reference>
<evidence type="ECO:0000256" key="1">
    <source>
        <dbReference type="SAM" id="SignalP"/>
    </source>
</evidence>
<comment type="caution">
    <text evidence="2">The sequence shown here is derived from an EMBL/GenBank/DDBJ whole genome shotgun (WGS) entry which is preliminary data.</text>
</comment>
<feature type="signal peptide" evidence="1">
    <location>
        <begin position="1"/>
        <end position="18"/>
    </location>
</feature>
<keyword evidence="3" id="KW-1185">Reference proteome</keyword>
<evidence type="ECO:0000313" key="2">
    <source>
        <dbReference type="EMBL" id="GEK23042.1"/>
    </source>
</evidence>
<gene>
    <name evidence="2" type="ORF">CXY01_35620</name>
</gene>
<dbReference type="OrthoDB" id="9851391at2"/>
<dbReference type="RefSeq" id="WP_146930166.1">
    <property type="nucleotide sequence ID" value="NZ_BJUB01000013.1"/>
</dbReference>
<accession>A0A510V849</accession>
<keyword evidence="1" id="KW-0732">Signal</keyword>
<dbReference type="PROSITE" id="PS51257">
    <property type="entry name" value="PROKAR_LIPOPROTEIN"/>
    <property type="match status" value="1"/>
</dbReference>
<protein>
    <recommendedName>
        <fullName evidence="4">Lipoprotein</fullName>
    </recommendedName>
</protein>
<proteinExistence type="predicted"/>
<dbReference type="Proteomes" id="UP000321118">
    <property type="component" value="Unassembled WGS sequence"/>
</dbReference>
<sequence length="115" mass="11775">MRARQVVPVAAVCLLVLAGCTEPTDPPDCVGEVHEAAERIAVMVPTPLSGGGRAVAAEVDMAASPPTADLSVTAPSLEEPLREDVSVGTTFDAEGTTYEVVRVCEAGVDVLPSTD</sequence>
<organism evidence="2 3">
    <name type="scientific">Cellulomonas xylanilytica</name>
    <dbReference type="NCBI Taxonomy" id="233583"/>
    <lineage>
        <taxon>Bacteria</taxon>
        <taxon>Bacillati</taxon>
        <taxon>Actinomycetota</taxon>
        <taxon>Actinomycetes</taxon>
        <taxon>Micrococcales</taxon>
        <taxon>Cellulomonadaceae</taxon>
        <taxon>Cellulomonas</taxon>
    </lineage>
</organism>
<evidence type="ECO:0008006" key="4">
    <source>
        <dbReference type="Google" id="ProtNLM"/>
    </source>
</evidence>
<dbReference type="AlphaFoldDB" id="A0A510V849"/>
<name>A0A510V849_9CELL</name>